<dbReference type="RefSeq" id="WP_115477332.1">
    <property type="nucleotide sequence ID" value="NZ_QRBF01000002.1"/>
</dbReference>
<dbReference type="InterPro" id="IPR001509">
    <property type="entry name" value="Epimerase_deHydtase"/>
</dbReference>
<organism evidence="2 3">
    <name type="scientific">Dyella psychrodurans</name>
    <dbReference type="NCBI Taxonomy" id="1927960"/>
    <lineage>
        <taxon>Bacteria</taxon>
        <taxon>Pseudomonadati</taxon>
        <taxon>Pseudomonadota</taxon>
        <taxon>Gammaproteobacteria</taxon>
        <taxon>Lysobacterales</taxon>
        <taxon>Rhodanobacteraceae</taxon>
        <taxon>Dyella</taxon>
    </lineage>
</organism>
<feature type="domain" description="NAD-dependent epimerase/dehydratase" evidence="1">
    <location>
        <begin position="5"/>
        <end position="39"/>
    </location>
</feature>
<evidence type="ECO:0000259" key="1">
    <source>
        <dbReference type="Pfam" id="PF01370"/>
    </source>
</evidence>
<dbReference type="Gene3D" id="3.90.25.10">
    <property type="entry name" value="UDP-galactose 4-epimerase, domain 1"/>
    <property type="match status" value="1"/>
</dbReference>
<dbReference type="Pfam" id="PF01370">
    <property type="entry name" value="Epimerase"/>
    <property type="match status" value="1"/>
</dbReference>
<dbReference type="SUPFAM" id="SSF51735">
    <property type="entry name" value="NAD(P)-binding Rossmann-fold domains"/>
    <property type="match status" value="2"/>
</dbReference>
<sequence length="140" mass="15335">MRDAILVMGAGGFVGRHLLPALVQRGERVVAVTRRAFGVMDGVEVRASQLLEPEDRAPLLGMRVVNACSGESVTLQGLFDAIEQAAGQYLGRVCDGSRTVDAPRVSMDASLARELYGWMPSTPLLEGLRRTWEWLLTTRH</sequence>
<dbReference type="Gene3D" id="3.40.50.720">
    <property type="entry name" value="NAD(P)-binding Rossmann-like Domain"/>
    <property type="match status" value="2"/>
</dbReference>
<comment type="caution">
    <text evidence="2">The sequence shown here is derived from an EMBL/GenBank/DDBJ whole genome shotgun (WGS) entry which is preliminary data.</text>
</comment>
<gene>
    <name evidence="2" type="ORF">DWU99_07100</name>
</gene>
<dbReference type="InterPro" id="IPR036291">
    <property type="entry name" value="NAD(P)-bd_dom_sf"/>
</dbReference>
<protein>
    <submittedName>
        <fullName evidence="2">NAD-dependent epimerase/dehydratase family protein</fullName>
    </submittedName>
</protein>
<evidence type="ECO:0000313" key="2">
    <source>
        <dbReference type="EMBL" id="RDS85291.1"/>
    </source>
</evidence>
<keyword evidence="3" id="KW-1185">Reference proteome</keyword>
<name>A0A370XAJ1_9GAMM</name>
<accession>A0A370XAJ1</accession>
<dbReference type="OrthoDB" id="5295702at2"/>
<dbReference type="EMBL" id="QRBF01000002">
    <property type="protein sequence ID" value="RDS85291.1"/>
    <property type="molecule type" value="Genomic_DNA"/>
</dbReference>
<dbReference type="Proteomes" id="UP000255334">
    <property type="component" value="Unassembled WGS sequence"/>
</dbReference>
<dbReference type="AlphaFoldDB" id="A0A370XAJ1"/>
<evidence type="ECO:0000313" key="3">
    <source>
        <dbReference type="Proteomes" id="UP000255334"/>
    </source>
</evidence>
<proteinExistence type="predicted"/>
<reference evidence="2 3" key="1">
    <citation type="submission" date="2018-07" db="EMBL/GenBank/DDBJ databases">
        <title>Dyella monticola sp. nov. and Dyella psychrodurans sp. nov. isolated from monsoon evergreen broad-leaved forest soil of Dinghu Mountain, China.</title>
        <authorList>
            <person name="Gao Z."/>
            <person name="Qiu L."/>
        </authorList>
    </citation>
    <scope>NUCLEOTIDE SEQUENCE [LARGE SCALE GENOMIC DNA]</scope>
    <source>
        <strain evidence="2 3">4MSK11</strain>
    </source>
</reference>